<dbReference type="EMBL" id="JAASRO010000001">
    <property type="protein sequence ID" value="NIK57166.1"/>
    <property type="molecule type" value="Genomic_DNA"/>
</dbReference>
<evidence type="ECO:0000313" key="1">
    <source>
        <dbReference type="EMBL" id="NIK57166.1"/>
    </source>
</evidence>
<sequence>MKRSSGAPSGQSSRAADSVMPTAVLPAYTAIDDMYV</sequence>
<dbReference type="Proteomes" id="UP000555407">
    <property type="component" value="Unassembled WGS sequence"/>
</dbReference>
<dbReference type="AlphaFoldDB" id="A0A7X5VAD9"/>
<gene>
    <name evidence="1" type="ORF">BJY22_002883</name>
</gene>
<protein>
    <submittedName>
        <fullName evidence="1">Uncharacterized protein</fullName>
    </submittedName>
</protein>
<comment type="caution">
    <text evidence="1">The sequence shown here is derived from an EMBL/GenBank/DDBJ whole genome shotgun (WGS) entry which is preliminary data.</text>
</comment>
<accession>A0A7X5VAD9</accession>
<keyword evidence="2" id="KW-1185">Reference proteome</keyword>
<evidence type="ECO:0000313" key="2">
    <source>
        <dbReference type="Proteomes" id="UP000555407"/>
    </source>
</evidence>
<proteinExistence type="predicted"/>
<organism evidence="1 2">
    <name type="scientific">Kribbella shirazensis</name>
    <dbReference type="NCBI Taxonomy" id="1105143"/>
    <lineage>
        <taxon>Bacteria</taxon>
        <taxon>Bacillati</taxon>
        <taxon>Actinomycetota</taxon>
        <taxon>Actinomycetes</taxon>
        <taxon>Propionibacteriales</taxon>
        <taxon>Kribbellaceae</taxon>
        <taxon>Kribbella</taxon>
    </lineage>
</organism>
<name>A0A7X5VAD9_9ACTN</name>
<reference evidence="1 2" key="1">
    <citation type="submission" date="2020-03" db="EMBL/GenBank/DDBJ databases">
        <title>Sequencing the genomes of 1000 actinobacteria strains.</title>
        <authorList>
            <person name="Klenk H.-P."/>
        </authorList>
    </citation>
    <scope>NUCLEOTIDE SEQUENCE [LARGE SCALE GENOMIC DNA]</scope>
    <source>
        <strain evidence="1 2">DSM 45490</strain>
    </source>
</reference>